<evidence type="ECO:0000313" key="3">
    <source>
        <dbReference type="Proteomes" id="UP000343317"/>
    </source>
</evidence>
<sequence length="158" mass="17416">MGMHRKVAYALTAALTCLTGFTLHVLDVDILEKWLAGQPMGPSYSLSVTLLAALTSIEVGIGLVLLYGLIRPMLKRQSLIARGLVMALLLLASQGRLLRQLVMDQVVGGLAWQGLIRDLVPWLIWMVMCLVLVWAYERFIQLKAVRSSFASGTHPVSE</sequence>
<dbReference type="RefSeq" id="WP_150619637.1">
    <property type="nucleotide sequence ID" value="NZ_CABPSM010000002.1"/>
</dbReference>
<name>A0A5E4T6A4_9BURK</name>
<protein>
    <submittedName>
        <fullName evidence="2">Uncharacterized protein</fullName>
    </submittedName>
</protein>
<keyword evidence="1" id="KW-0812">Transmembrane</keyword>
<evidence type="ECO:0000256" key="1">
    <source>
        <dbReference type="SAM" id="Phobius"/>
    </source>
</evidence>
<feature type="transmembrane region" description="Helical" evidence="1">
    <location>
        <begin position="119"/>
        <end position="136"/>
    </location>
</feature>
<dbReference type="Proteomes" id="UP000343317">
    <property type="component" value="Unassembled WGS sequence"/>
</dbReference>
<dbReference type="AlphaFoldDB" id="A0A5E4T6A4"/>
<feature type="transmembrane region" description="Helical" evidence="1">
    <location>
        <begin position="7"/>
        <end position="26"/>
    </location>
</feature>
<evidence type="ECO:0000313" key="2">
    <source>
        <dbReference type="EMBL" id="VVD82732.1"/>
    </source>
</evidence>
<accession>A0A5E4T6A4</accession>
<proteinExistence type="predicted"/>
<keyword evidence="1" id="KW-0472">Membrane</keyword>
<reference evidence="2 3" key="1">
    <citation type="submission" date="2019-08" db="EMBL/GenBank/DDBJ databases">
        <authorList>
            <person name="Peeters C."/>
        </authorList>
    </citation>
    <scope>NUCLEOTIDE SEQUENCE [LARGE SCALE GENOMIC DNA]</scope>
    <source>
        <strain evidence="2 3">LMG 31112</strain>
    </source>
</reference>
<dbReference type="EMBL" id="CABPSM010000002">
    <property type="protein sequence ID" value="VVD82732.1"/>
    <property type="molecule type" value="Genomic_DNA"/>
</dbReference>
<organism evidence="2 3">
    <name type="scientific">Pandoraea horticolens</name>
    <dbReference type="NCBI Taxonomy" id="2508298"/>
    <lineage>
        <taxon>Bacteria</taxon>
        <taxon>Pseudomonadati</taxon>
        <taxon>Pseudomonadota</taxon>
        <taxon>Betaproteobacteria</taxon>
        <taxon>Burkholderiales</taxon>
        <taxon>Burkholderiaceae</taxon>
        <taxon>Pandoraea</taxon>
    </lineage>
</organism>
<gene>
    <name evidence="2" type="ORF">PHO31112_01196</name>
</gene>
<feature type="transmembrane region" description="Helical" evidence="1">
    <location>
        <begin position="46"/>
        <end position="67"/>
    </location>
</feature>
<keyword evidence="1" id="KW-1133">Transmembrane helix</keyword>
<keyword evidence="3" id="KW-1185">Reference proteome</keyword>
<feature type="transmembrane region" description="Helical" evidence="1">
    <location>
        <begin position="79"/>
        <end position="99"/>
    </location>
</feature>